<name>A0A0R0J2I6_SOYBN</name>
<evidence type="ECO:0000256" key="2">
    <source>
        <dbReference type="ARBA" id="ARBA00022737"/>
    </source>
</evidence>
<dbReference type="InterPro" id="IPR002885">
    <property type="entry name" value="PPR_rpt"/>
</dbReference>
<reference evidence="4 5" key="1">
    <citation type="journal article" date="2010" name="Nature">
        <title>Genome sequence of the palaeopolyploid soybean.</title>
        <authorList>
            <person name="Schmutz J."/>
            <person name="Cannon S.B."/>
            <person name="Schlueter J."/>
            <person name="Ma J."/>
            <person name="Mitros T."/>
            <person name="Nelson W."/>
            <person name="Hyten D.L."/>
            <person name="Song Q."/>
            <person name="Thelen J.J."/>
            <person name="Cheng J."/>
            <person name="Xu D."/>
            <person name="Hellsten U."/>
            <person name="May G.D."/>
            <person name="Yu Y."/>
            <person name="Sakurai T."/>
            <person name="Umezawa T."/>
            <person name="Bhattacharyya M.K."/>
            <person name="Sandhu D."/>
            <person name="Valliyodan B."/>
            <person name="Lindquist E."/>
            <person name="Peto M."/>
            <person name="Grant D."/>
            <person name="Shu S."/>
            <person name="Goodstein D."/>
            <person name="Barry K."/>
            <person name="Futrell-Griggs M."/>
            <person name="Abernathy B."/>
            <person name="Du J."/>
            <person name="Tian Z."/>
            <person name="Zhu L."/>
            <person name="Gill N."/>
            <person name="Joshi T."/>
            <person name="Libault M."/>
            <person name="Sethuraman A."/>
            <person name="Zhang X.-C."/>
            <person name="Shinozaki K."/>
            <person name="Nguyen H.T."/>
            <person name="Wing R.A."/>
            <person name="Cregan P."/>
            <person name="Specht J."/>
            <person name="Grimwood J."/>
            <person name="Rokhsar D."/>
            <person name="Stacey G."/>
            <person name="Shoemaker R.C."/>
            <person name="Jackson S.A."/>
        </authorList>
    </citation>
    <scope>NUCLEOTIDE SEQUENCE</scope>
    <source>
        <strain evidence="5">cv. Williams 82</strain>
        <tissue evidence="4">Callus</tissue>
    </source>
</reference>
<feature type="repeat" description="PPR" evidence="3">
    <location>
        <begin position="162"/>
        <end position="196"/>
    </location>
</feature>
<dbReference type="InParanoid" id="A0A0R0J2I6"/>
<keyword evidence="2" id="KW-0677">Repeat</keyword>
<dbReference type="OMA" id="MEWMING"/>
<dbReference type="SMR" id="A0A0R0J2I6"/>
<dbReference type="InterPro" id="IPR011990">
    <property type="entry name" value="TPR-like_helical_dom_sf"/>
</dbReference>
<dbReference type="Pfam" id="PF12854">
    <property type="entry name" value="PPR_1"/>
    <property type="match status" value="1"/>
</dbReference>
<evidence type="ECO:0008006" key="7">
    <source>
        <dbReference type="Google" id="ProtNLM"/>
    </source>
</evidence>
<gene>
    <name evidence="4" type="ORF">GLYMA_07G101900</name>
</gene>
<proteinExistence type="inferred from homology"/>
<comment type="similarity">
    <text evidence="1">Belongs to the PPR family. P subfamily.</text>
</comment>
<feature type="repeat" description="PPR" evidence="3">
    <location>
        <begin position="260"/>
        <end position="294"/>
    </location>
</feature>
<dbReference type="PANTHER" id="PTHR46128:SF211">
    <property type="entry name" value="PENTACOTRIPEPTIDE-REPEAT REGION OF PRORP DOMAIN-CONTAINING PROTEIN"/>
    <property type="match status" value="1"/>
</dbReference>
<dbReference type="NCBIfam" id="TIGR00756">
    <property type="entry name" value="PPR"/>
    <property type="match status" value="4"/>
</dbReference>
<dbReference type="Gramene" id="KRH48630">
    <property type="protein sequence ID" value="KRH48630"/>
    <property type="gene ID" value="GLYMA_07G101900"/>
</dbReference>
<dbReference type="InterPro" id="IPR050872">
    <property type="entry name" value="PPR_P_subfamily"/>
</dbReference>
<sequence length="329" mass="37190">MLSHSFHSFHSPPQQSFENVDDALFQFNRMLCMRHTPPIIQFGQILGSIMKMKHYPTVVFLSHWLELKKIQSGLFTLNILLFLPFGSNQLGFLCVIQDPQIGLSAPYHNLLTTLIKGLCPKGQVKKALHFHDKVLAQGFQLNQLKKATGLLNEMVLKTININVRTYTILVDALCKEGKMEGAKNVLAVTLKACLKPNIRRVDEAINLYKEMHQKNVAPDIVTYTSLIDGLCKSDSLCKSSQLDKAIALFNKMKDNGIQPDMYTLNILLHGLCKGKRLKNAQGLFQDLLDKGYHLNVYIYTVMINGLCKEGLIDEAFALWSNMEDSELHL</sequence>
<evidence type="ECO:0000313" key="4">
    <source>
        <dbReference type="EMBL" id="KRH48630.1"/>
    </source>
</evidence>
<dbReference type="Gene3D" id="1.25.40.10">
    <property type="entry name" value="Tetratricopeptide repeat domain"/>
    <property type="match status" value="2"/>
</dbReference>
<feature type="repeat" description="PPR" evidence="3">
    <location>
        <begin position="295"/>
        <end position="329"/>
    </location>
</feature>
<reference evidence="4" key="3">
    <citation type="submission" date="2018-07" db="EMBL/GenBank/DDBJ databases">
        <title>WGS assembly of Glycine max.</title>
        <authorList>
            <person name="Schmutz J."/>
            <person name="Cannon S."/>
            <person name="Schlueter J."/>
            <person name="Ma J."/>
            <person name="Mitros T."/>
            <person name="Nelson W."/>
            <person name="Hyten D."/>
            <person name="Song Q."/>
            <person name="Thelen J."/>
            <person name="Cheng J."/>
            <person name="Xu D."/>
            <person name="Hellsten U."/>
            <person name="May G."/>
            <person name="Yu Y."/>
            <person name="Sakurai T."/>
            <person name="Umezawa T."/>
            <person name="Bhattacharyya M."/>
            <person name="Sandhu D."/>
            <person name="Valliyodan B."/>
            <person name="Lindquist E."/>
            <person name="Peto M."/>
            <person name="Grant D."/>
            <person name="Shu S."/>
            <person name="Goodstein D."/>
            <person name="Barry K."/>
            <person name="Futrell-Griggs M."/>
            <person name="Abernathy B."/>
            <person name="Du J."/>
            <person name="Tian Z."/>
            <person name="Zhu L."/>
            <person name="Gill N."/>
            <person name="Joshi T."/>
            <person name="Libault M."/>
            <person name="Sethuraman A."/>
            <person name="Zhang X."/>
            <person name="Shinozaki K."/>
            <person name="Nguyen H."/>
            <person name="Wing R."/>
            <person name="Cregan P."/>
            <person name="Specht J."/>
            <person name="Grimwood J."/>
            <person name="Rokhsar D."/>
            <person name="Stacey G."/>
            <person name="Shoemaker R."/>
            <person name="Jackson S."/>
        </authorList>
    </citation>
    <scope>NUCLEOTIDE SEQUENCE</scope>
    <source>
        <tissue evidence="4">Callus</tissue>
    </source>
</reference>
<organism evidence="4">
    <name type="scientific">Glycine max</name>
    <name type="common">Soybean</name>
    <name type="synonym">Glycine hispida</name>
    <dbReference type="NCBI Taxonomy" id="3847"/>
    <lineage>
        <taxon>Eukaryota</taxon>
        <taxon>Viridiplantae</taxon>
        <taxon>Streptophyta</taxon>
        <taxon>Embryophyta</taxon>
        <taxon>Tracheophyta</taxon>
        <taxon>Spermatophyta</taxon>
        <taxon>Magnoliopsida</taxon>
        <taxon>eudicotyledons</taxon>
        <taxon>Gunneridae</taxon>
        <taxon>Pentapetalae</taxon>
        <taxon>rosids</taxon>
        <taxon>fabids</taxon>
        <taxon>Fabales</taxon>
        <taxon>Fabaceae</taxon>
        <taxon>Papilionoideae</taxon>
        <taxon>50 kb inversion clade</taxon>
        <taxon>NPAAA clade</taxon>
        <taxon>indigoferoid/millettioid clade</taxon>
        <taxon>Phaseoleae</taxon>
        <taxon>Glycine</taxon>
        <taxon>Glycine subgen. Soja</taxon>
    </lineage>
</organism>
<feature type="repeat" description="PPR" evidence="3">
    <location>
        <begin position="219"/>
        <end position="259"/>
    </location>
</feature>
<dbReference type="EnsemblPlants" id="KRH48630">
    <property type="protein sequence ID" value="KRH48630"/>
    <property type="gene ID" value="GLYMA_07G101900"/>
</dbReference>
<evidence type="ECO:0000313" key="5">
    <source>
        <dbReference type="EnsemblPlants" id="KRH48630"/>
    </source>
</evidence>
<dbReference type="PROSITE" id="PS51375">
    <property type="entry name" value="PPR"/>
    <property type="match status" value="4"/>
</dbReference>
<dbReference type="Proteomes" id="UP000008827">
    <property type="component" value="Chromosome 7"/>
</dbReference>
<keyword evidence="6" id="KW-1185">Reference proteome</keyword>
<reference evidence="5" key="2">
    <citation type="submission" date="2018-02" db="UniProtKB">
        <authorList>
            <consortium name="EnsemblPlants"/>
        </authorList>
    </citation>
    <scope>IDENTIFICATION</scope>
    <source>
        <strain evidence="5">Williams 82</strain>
    </source>
</reference>
<protein>
    <recommendedName>
        <fullName evidence="7">Pentacotripeptide-repeat region of PRORP domain-containing protein</fullName>
    </recommendedName>
</protein>
<evidence type="ECO:0000256" key="3">
    <source>
        <dbReference type="PROSITE-ProRule" id="PRU00708"/>
    </source>
</evidence>
<dbReference type="AlphaFoldDB" id="A0A0R0J2I6"/>
<dbReference type="SUPFAM" id="SSF81901">
    <property type="entry name" value="HCP-like"/>
    <property type="match status" value="1"/>
</dbReference>
<evidence type="ECO:0000256" key="1">
    <source>
        <dbReference type="ARBA" id="ARBA00007626"/>
    </source>
</evidence>
<dbReference type="EMBL" id="CM000840">
    <property type="protein sequence ID" value="KRH48630.1"/>
    <property type="molecule type" value="Genomic_DNA"/>
</dbReference>
<accession>A0A0R0J2I6</accession>
<evidence type="ECO:0000313" key="6">
    <source>
        <dbReference type="Proteomes" id="UP000008827"/>
    </source>
</evidence>
<dbReference type="Pfam" id="PF01535">
    <property type="entry name" value="PPR"/>
    <property type="match status" value="1"/>
</dbReference>
<dbReference type="PANTHER" id="PTHR46128">
    <property type="entry name" value="MITOCHONDRIAL GROUP I INTRON SPLICING FACTOR CCM1"/>
    <property type="match status" value="1"/>
</dbReference>
<dbReference type="Pfam" id="PF13041">
    <property type="entry name" value="PPR_2"/>
    <property type="match status" value="3"/>
</dbReference>